<name>A0ABZ2RSC7_9BACT</name>
<reference evidence="1" key="1">
    <citation type="submission" date="2024-03" db="EMBL/GenBank/DDBJ databases">
        <title>Complete genome sequence of Mycoplasma gypis type strain B1/T1.</title>
        <authorList>
            <person name="Spergser J."/>
        </authorList>
    </citation>
    <scope>NUCLEOTIDE SEQUENCE [LARGE SCALE GENOMIC DNA]</scope>
    <source>
        <strain evidence="1">B1/T1</strain>
    </source>
</reference>
<dbReference type="NCBIfam" id="NF046004">
    <property type="entry name" value="ICE_Mbov_0401"/>
    <property type="match status" value="1"/>
</dbReference>
<proteinExistence type="predicted"/>
<accession>A0ABZ2RSC7</accession>
<protein>
    <recommendedName>
        <fullName evidence="3">Transposase</fullName>
    </recommendedName>
</protein>
<evidence type="ECO:0008006" key="3">
    <source>
        <dbReference type="Google" id="ProtNLM"/>
    </source>
</evidence>
<dbReference type="Proteomes" id="UP001460679">
    <property type="component" value="Chromosome"/>
</dbReference>
<sequence>METNEIYSRKNQLFIEALNQKEEYFRIITRKSNPTFSHWKVEKTMKRNLILEDGVYQYNITMYYFLDKNGNKHRFIYYHDEYLKKLKRNKFSLEIMQIAKAQYLENSSKISLFSGYFPTIQNIKYHLKKEKLQEKLEEKNIKVLNNIIGKSYAKIDIMTDDCFVSYNRKSCNFNKQLMIRCITLICYSEDNKIDKITLLFTKKNNENIVLKSSKKLKEILKKIRYNQLHLYGDGAIWIKNLAKEIKANFHLDKFHLFHKFNDAFKRKNGGNLKVFNTFYCDEDGELWSSKIENMLKKGNEQEFKNTFNLLLKDEKFKLLPAEKQKKIISFKRYVNSHKSGIFEKNTLKKGSSLTEHIVCFVVKRFIKKAFSRFGIERIKLMIYHQNLLNSTNCLFF</sequence>
<evidence type="ECO:0000313" key="1">
    <source>
        <dbReference type="EMBL" id="WXL28550.1"/>
    </source>
</evidence>
<gene>
    <name evidence="1" type="ORF">WG616_00765</name>
</gene>
<organism evidence="1 2">
    <name type="scientific">[Mycoplasma] gypis</name>
    <dbReference type="NCBI Taxonomy" id="92404"/>
    <lineage>
        <taxon>Bacteria</taxon>
        <taxon>Bacillati</taxon>
        <taxon>Mycoplasmatota</taxon>
        <taxon>Mycoplasmoidales</taxon>
        <taxon>Metamycoplasmataceae</taxon>
        <taxon>Metamycoplasma</taxon>
    </lineage>
</organism>
<dbReference type="RefSeq" id="WP_205498818.1">
    <property type="nucleotide sequence ID" value="NZ_CP148066.1"/>
</dbReference>
<dbReference type="EMBL" id="CP148066">
    <property type="protein sequence ID" value="WXL28550.1"/>
    <property type="molecule type" value="Genomic_DNA"/>
</dbReference>
<keyword evidence="2" id="KW-1185">Reference proteome</keyword>
<evidence type="ECO:0000313" key="2">
    <source>
        <dbReference type="Proteomes" id="UP001460679"/>
    </source>
</evidence>